<dbReference type="InterPro" id="IPR013785">
    <property type="entry name" value="Aldolase_TIM"/>
</dbReference>
<evidence type="ECO:0000256" key="3">
    <source>
        <dbReference type="ARBA" id="ARBA00023239"/>
    </source>
</evidence>
<feature type="domain" description="Pyruvate carboxyltransferase" evidence="4">
    <location>
        <begin position="8"/>
        <end position="276"/>
    </location>
</feature>
<dbReference type="EMBL" id="CP039865">
    <property type="protein sequence ID" value="QCK85644.1"/>
    <property type="molecule type" value="Genomic_DNA"/>
</dbReference>
<dbReference type="GO" id="GO:0046872">
    <property type="term" value="F:metal ion binding"/>
    <property type="evidence" value="ECO:0007669"/>
    <property type="project" value="UniProtKB-KW"/>
</dbReference>
<comment type="similarity">
    <text evidence="1">Belongs to the HMG-CoA lyase family.</text>
</comment>
<keyword evidence="6" id="KW-1185">Reference proteome</keyword>
<dbReference type="AlphaFoldDB" id="A0A4D7QJV8"/>
<keyword evidence="2" id="KW-0479">Metal-binding</keyword>
<name>A0A4D7QJV8_9HYPH</name>
<sequence length="305" mass="31650">MNTKPNSVELIEVAPRDGLQNEKVPVSTADKIQLIERSFAAGYRQVEVTSFAHPKLVPQMADAEAVMAGILPKWKDKVLIGLALNARGAERAVAAGCNQINYVCVASDTFAAKNQNSTSAELTARAADVAEIAKGAGVPLSISIATGFGCPFEGEIALSRVIDIARAVLVHDPVEIGFADTIGCGVPTQVTEMMAAAHGLSRTVKWRMHFHDTRHTGVANAIAAVHAGVDYLDASVGGVGGCPFAPAATGNVAAEDLVYSFNRMGIATGLDLGKLIDTAHWLGGVLGKPLPSAVARAGQFPSTAA</sequence>
<dbReference type="GO" id="GO:0006552">
    <property type="term" value="P:L-leucine catabolic process"/>
    <property type="evidence" value="ECO:0007669"/>
    <property type="project" value="TreeGrafter"/>
</dbReference>
<keyword evidence="3 5" id="KW-0456">Lyase</keyword>
<dbReference type="SUPFAM" id="SSF51569">
    <property type="entry name" value="Aldolase"/>
    <property type="match status" value="1"/>
</dbReference>
<dbReference type="Pfam" id="PF00682">
    <property type="entry name" value="HMGL-like"/>
    <property type="match status" value="1"/>
</dbReference>
<organism evidence="5 6">
    <name type="scientific">Phreatobacter aquaticus</name>
    <dbReference type="NCBI Taxonomy" id="2570229"/>
    <lineage>
        <taxon>Bacteria</taxon>
        <taxon>Pseudomonadati</taxon>
        <taxon>Pseudomonadota</taxon>
        <taxon>Alphaproteobacteria</taxon>
        <taxon>Hyphomicrobiales</taxon>
        <taxon>Phreatobacteraceae</taxon>
        <taxon>Phreatobacter</taxon>
    </lineage>
</organism>
<dbReference type="PANTHER" id="PTHR42738:SF7">
    <property type="entry name" value="HYDROXYMETHYLGLUTARYL-COA LYASE"/>
    <property type="match status" value="1"/>
</dbReference>
<dbReference type="PROSITE" id="PS50991">
    <property type="entry name" value="PYR_CT"/>
    <property type="match status" value="1"/>
</dbReference>
<dbReference type="Gene3D" id="3.20.20.70">
    <property type="entry name" value="Aldolase class I"/>
    <property type="match status" value="1"/>
</dbReference>
<dbReference type="CDD" id="cd07938">
    <property type="entry name" value="DRE_TIM_HMGL"/>
    <property type="match status" value="1"/>
</dbReference>
<evidence type="ECO:0000256" key="1">
    <source>
        <dbReference type="ARBA" id="ARBA00009405"/>
    </source>
</evidence>
<dbReference type="InterPro" id="IPR043594">
    <property type="entry name" value="HMGL"/>
</dbReference>
<evidence type="ECO:0000313" key="6">
    <source>
        <dbReference type="Proteomes" id="UP000298588"/>
    </source>
</evidence>
<dbReference type="GO" id="GO:0004419">
    <property type="term" value="F:hydroxymethylglutaryl-CoA lyase activity"/>
    <property type="evidence" value="ECO:0007669"/>
    <property type="project" value="TreeGrafter"/>
</dbReference>
<reference evidence="5 6" key="1">
    <citation type="submission" date="2019-04" db="EMBL/GenBank/DDBJ databases">
        <title>Phreatobacter aquaticus sp. nov.</title>
        <authorList>
            <person name="Choi A."/>
            <person name="Baek K."/>
        </authorList>
    </citation>
    <scope>NUCLEOTIDE SEQUENCE [LARGE SCALE GENOMIC DNA]</scope>
    <source>
        <strain evidence="5 6">NMCR1094</strain>
    </source>
</reference>
<evidence type="ECO:0000256" key="2">
    <source>
        <dbReference type="ARBA" id="ARBA00022723"/>
    </source>
</evidence>
<dbReference type="GO" id="GO:0046951">
    <property type="term" value="P:ketone body biosynthetic process"/>
    <property type="evidence" value="ECO:0007669"/>
    <property type="project" value="TreeGrafter"/>
</dbReference>
<evidence type="ECO:0000313" key="5">
    <source>
        <dbReference type="EMBL" id="QCK85644.1"/>
    </source>
</evidence>
<dbReference type="Proteomes" id="UP000298588">
    <property type="component" value="Chromosome"/>
</dbReference>
<gene>
    <name evidence="5" type="ORF">E8L99_07635</name>
</gene>
<evidence type="ECO:0000259" key="4">
    <source>
        <dbReference type="PROSITE" id="PS50991"/>
    </source>
</evidence>
<dbReference type="NCBIfam" id="NF004283">
    <property type="entry name" value="PRK05692.1"/>
    <property type="match status" value="1"/>
</dbReference>
<dbReference type="KEGG" id="paqt:E8L99_07635"/>
<dbReference type="InterPro" id="IPR000891">
    <property type="entry name" value="PYR_CT"/>
</dbReference>
<protein>
    <submittedName>
        <fullName evidence="5">Hydroxymethylglutaryl-CoA lyase</fullName>
    </submittedName>
</protein>
<proteinExistence type="inferred from homology"/>
<dbReference type="OrthoDB" id="9784013at2"/>
<dbReference type="RefSeq" id="WP_137098978.1">
    <property type="nucleotide sequence ID" value="NZ_CP039865.1"/>
</dbReference>
<accession>A0A4D7QJV8</accession>
<dbReference type="PANTHER" id="PTHR42738">
    <property type="entry name" value="HYDROXYMETHYLGLUTARYL-COA LYASE"/>
    <property type="match status" value="1"/>
</dbReference>